<keyword evidence="3 7" id="KW-0997">Cell inner membrane</keyword>
<evidence type="ECO:0000256" key="2">
    <source>
        <dbReference type="ARBA" id="ARBA00022475"/>
    </source>
</evidence>
<protein>
    <recommendedName>
        <fullName evidence="7">TRAP transporter large permease protein</fullName>
    </recommendedName>
</protein>
<feature type="transmembrane region" description="Helical" evidence="7">
    <location>
        <begin position="315"/>
        <end position="332"/>
    </location>
</feature>
<dbReference type="PANTHER" id="PTHR33362:SF4">
    <property type="entry name" value="2,3-DIKETO-L-GULONATE TRAP TRANSPORTER LARGE PERMEASE PROTEIN YIAN"/>
    <property type="match status" value="1"/>
</dbReference>
<evidence type="ECO:0000313" key="10">
    <source>
        <dbReference type="Proteomes" id="UP000196573"/>
    </source>
</evidence>
<dbReference type="Proteomes" id="UP000196573">
    <property type="component" value="Unassembled WGS sequence"/>
</dbReference>
<evidence type="ECO:0000256" key="7">
    <source>
        <dbReference type="RuleBase" id="RU369079"/>
    </source>
</evidence>
<evidence type="ECO:0000256" key="3">
    <source>
        <dbReference type="ARBA" id="ARBA00022519"/>
    </source>
</evidence>
<comment type="function">
    <text evidence="7">Part of the tripartite ATP-independent periplasmic (TRAP) transport system.</text>
</comment>
<dbReference type="GO" id="GO:0005886">
    <property type="term" value="C:plasma membrane"/>
    <property type="evidence" value="ECO:0007669"/>
    <property type="project" value="UniProtKB-SubCell"/>
</dbReference>
<keyword evidence="5 7" id="KW-1133">Transmembrane helix</keyword>
<comment type="subunit">
    <text evidence="7">The complex comprises the extracytoplasmic solute receptor protein and the two transmembrane proteins.</text>
</comment>
<keyword evidence="10" id="KW-1185">Reference proteome</keyword>
<evidence type="ECO:0000313" key="9">
    <source>
        <dbReference type="EMBL" id="SMA39586.1"/>
    </source>
</evidence>
<keyword evidence="4 7" id="KW-0812">Transmembrane</keyword>
<evidence type="ECO:0000256" key="4">
    <source>
        <dbReference type="ARBA" id="ARBA00022692"/>
    </source>
</evidence>
<proteinExistence type="inferred from homology"/>
<dbReference type="Pfam" id="PF06808">
    <property type="entry name" value="DctM"/>
    <property type="match status" value="1"/>
</dbReference>
<gene>
    <name evidence="9" type="primary">siaT_3</name>
    <name evidence="9" type="ORF">EHSB41UT_01064</name>
</gene>
<evidence type="ECO:0000256" key="5">
    <source>
        <dbReference type="ARBA" id="ARBA00022989"/>
    </source>
</evidence>
<dbReference type="PIRSF" id="PIRSF006066">
    <property type="entry name" value="HI0050"/>
    <property type="match status" value="1"/>
</dbReference>
<feature type="domain" description="TRAP C4-dicarboxylate transport system permease DctM subunit" evidence="8">
    <location>
        <begin position="7"/>
        <end position="418"/>
    </location>
</feature>
<feature type="transmembrane region" description="Helical" evidence="7">
    <location>
        <begin position="360"/>
        <end position="381"/>
    </location>
</feature>
<dbReference type="InterPro" id="IPR004681">
    <property type="entry name" value="TRAP_DctM"/>
</dbReference>
<name>A0A1X7AGF6_9GAMM</name>
<feature type="transmembrane region" description="Helical" evidence="7">
    <location>
        <begin position="401"/>
        <end position="422"/>
    </location>
</feature>
<dbReference type="OrthoDB" id="9796052at2"/>
<feature type="transmembrane region" description="Helical" evidence="7">
    <location>
        <begin position="7"/>
        <end position="34"/>
    </location>
</feature>
<dbReference type="PANTHER" id="PTHR33362">
    <property type="entry name" value="SIALIC ACID TRAP TRANSPORTER PERMEASE PROTEIN SIAT-RELATED"/>
    <property type="match status" value="1"/>
</dbReference>
<sequence length="429" mass="46144">MSVVVPVGILLLLFMIGMPVAFSIFIGTLSYFLFFSNLPMMMMVQRMAGGLESVALLAIPFFIMAGVFMNHSGISKRLIKFCEDLTGHMNGGLAQVNVLLSTLMGGLSGSNIADAAMGAKLLVPEMVKRGYSASFSSAVTAASALITPIIPPGIAMIIYGYVNNVSIGRLFMAGIVPGALLCISMMVLVNHISKKRGYMPIREKRASAKEIAFSARDAMAAMTLPLIIIGGIRFGVFTPTEAGAIAVVYALFLGFFVYKEMDLVKLWDSLKESTLASANVLFIICVAAGFSRFLTWEQVPQSLAEMITQVVDSKYMFLLVVNVFLLIVGMFLEGNAVMIVLAPLLAPVAAAYGIDPVHFGIVFIFNSAIGTVTPPLGTVMFTTCSITKVDIEDFVKEVMPFWMLLFAMLAAITYIPGISTLVPNMVYGG</sequence>
<feature type="transmembrane region" description="Helical" evidence="7">
    <location>
        <begin position="54"/>
        <end position="71"/>
    </location>
</feature>
<dbReference type="EMBL" id="FWPT01000002">
    <property type="protein sequence ID" value="SMA39586.1"/>
    <property type="molecule type" value="Genomic_DNA"/>
</dbReference>
<keyword evidence="2" id="KW-1003">Cell membrane</keyword>
<keyword evidence="7" id="KW-0813">Transport</keyword>
<feature type="transmembrane region" description="Helical" evidence="7">
    <location>
        <begin position="138"/>
        <end position="161"/>
    </location>
</feature>
<feature type="transmembrane region" description="Helical" evidence="7">
    <location>
        <begin position="278"/>
        <end position="295"/>
    </location>
</feature>
<evidence type="ECO:0000256" key="1">
    <source>
        <dbReference type="ARBA" id="ARBA00004429"/>
    </source>
</evidence>
<feature type="transmembrane region" description="Helical" evidence="7">
    <location>
        <begin position="242"/>
        <end position="258"/>
    </location>
</feature>
<keyword evidence="6 7" id="KW-0472">Membrane</keyword>
<dbReference type="NCBIfam" id="TIGR00786">
    <property type="entry name" value="dctM"/>
    <property type="match status" value="1"/>
</dbReference>
<accession>A0A1X7AGF6</accession>
<feature type="transmembrane region" description="Helical" evidence="7">
    <location>
        <begin position="213"/>
        <end position="236"/>
    </location>
</feature>
<comment type="caution">
    <text evidence="7">Lacks conserved residue(s) required for the propagation of feature annotation.</text>
</comment>
<dbReference type="AlphaFoldDB" id="A0A1X7AGF6"/>
<dbReference type="RefSeq" id="WP_087107615.1">
    <property type="nucleotide sequence ID" value="NZ_CBCSCN010000001.1"/>
</dbReference>
<organism evidence="9 10">
    <name type="scientific">Parendozoicomonas haliclonae</name>
    <dbReference type="NCBI Taxonomy" id="1960125"/>
    <lineage>
        <taxon>Bacteria</taxon>
        <taxon>Pseudomonadati</taxon>
        <taxon>Pseudomonadota</taxon>
        <taxon>Gammaproteobacteria</taxon>
        <taxon>Oceanospirillales</taxon>
        <taxon>Endozoicomonadaceae</taxon>
        <taxon>Parendozoicomonas</taxon>
    </lineage>
</organism>
<feature type="transmembrane region" description="Helical" evidence="7">
    <location>
        <begin position="167"/>
        <end position="192"/>
    </location>
</feature>
<comment type="similarity">
    <text evidence="7">Belongs to the TRAP transporter large permease family.</text>
</comment>
<reference evidence="9 10" key="1">
    <citation type="submission" date="2017-03" db="EMBL/GenBank/DDBJ databases">
        <authorList>
            <person name="Afonso C.L."/>
            <person name="Miller P.J."/>
            <person name="Scott M.A."/>
            <person name="Spackman E."/>
            <person name="Goraichik I."/>
            <person name="Dimitrov K.M."/>
            <person name="Suarez D.L."/>
            <person name="Swayne D.E."/>
        </authorList>
    </citation>
    <scope>NUCLEOTIDE SEQUENCE [LARGE SCALE GENOMIC DNA]</scope>
    <source>
        <strain evidence="9">SB41UT1</strain>
    </source>
</reference>
<evidence type="ECO:0000256" key="6">
    <source>
        <dbReference type="ARBA" id="ARBA00023136"/>
    </source>
</evidence>
<comment type="subcellular location">
    <subcellularLocation>
        <location evidence="1 7">Cell inner membrane</location>
        <topology evidence="1 7">Multi-pass membrane protein</topology>
    </subcellularLocation>
</comment>
<dbReference type="InterPro" id="IPR010656">
    <property type="entry name" value="DctM"/>
</dbReference>
<dbReference type="GO" id="GO:0022857">
    <property type="term" value="F:transmembrane transporter activity"/>
    <property type="evidence" value="ECO:0007669"/>
    <property type="project" value="UniProtKB-UniRule"/>
</dbReference>
<evidence type="ECO:0000259" key="8">
    <source>
        <dbReference type="Pfam" id="PF06808"/>
    </source>
</evidence>